<accession>A0A8J4XGP7</accession>
<comment type="caution">
    <text evidence="2">The sequence shown here is derived from an EMBL/GenBank/DDBJ whole genome shotgun (WGS) entry which is preliminary data.</text>
</comment>
<sequence>MEDSVMQQHLHHYQQATESAREELAALQAKCQSLHSRLVDCQAKLSTQETTLKDLREENDRHMETEARQASLIGSLRERIQNTEQEMISISTSKIIMDMKLQALTKENEELKERALQMETQSKEYLKEWNKTKQEATDLQRTYEDFLSRLASKLSVDLAVNNKPIETVISLVDQCCKERDRQKAHICALEQSMKSHEVESKAGRETVRRLVTDVEHEQKVSAIRASDLNTVKRELDCIQLKKQVLEVDNMSLRNKLQENEIALVTAREECVSYEKRSQDLEQKLLRSQDEAQELQSRMESFFKEVQVQLGNDPVMSLPKEEHVLEKLREVCRKEKISTESVTEMEARLASVLQELGRQSELHRAAEQREQQLQNNIQMLESELLTALMNKDFQSHEKQEYLQFLEHLSEKMKIEQLTTDLGFDMRLQAILTRAEQLTRQEGTALVEYKTLVYSLQKKLKEQKQRLENNDLHMDLLRKKVAQLDEEKRSRSALAVEREDALLTSRKLQKKVERLQSELKTMQLSTTDLKAQLSHTNELKIKVMEQDRTIEDRTKSLEKLEKNKEKVDTRLATAKIELQNQEQRARDELQQAQRLLHSQASTMAELTQREKK</sequence>
<organism evidence="2 3">
    <name type="scientific">Clarias magur</name>
    <name type="common">Asian catfish</name>
    <name type="synonym">Macropteronotus magur</name>
    <dbReference type="NCBI Taxonomy" id="1594786"/>
    <lineage>
        <taxon>Eukaryota</taxon>
        <taxon>Metazoa</taxon>
        <taxon>Chordata</taxon>
        <taxon>Craniata</taxon>
        <taxon>Vertebrata</taxon>
        <taxon>Euteleostomi</taxon>
        <taxon>Actinopterygii</taxon>
        <taxon>Neopterygii</taxon>
        <taxon>Teleostei</taxon>
        <taxon>Ostariophysi</taxon>
        <taxon>Siluriformes</taxon>
        <taxon>Clariidae</taxon>
        <taxon>Clarias</taxon>
    </lineage>
</organism>
<gene>
    <name evidence="2" type="primary">ccdc170</name>
    <name evidence="2" type="ORF">DAT39_000606</name>
</gene>
<dbReference type="Proteomes" id="UP000727407">
    <property type="component" value="Unassembled WGS sequence"/>
</dbReference>
<dbReference type="Gene3D" id="1.10.287.1490">
    <property type="match status" value="1"/>
</dbReference>
<keyword evidence="1" id="KW-0175">Coiled coil</keyword>
<feature type="coiled-coil region" evidence="1">
    <location>
        <begin position="458"/>
        <end position="607"/>
    </location>
</feature>
<evidence type="ECO:0000313" key="3">
    <source>
        <dbReference type="Proteomes" id="UP000727407"/>
    </source>
</evidence>
<protein>
    <submittedName>
        <fullName evidence="2">Coiled-coil domain-containing protein</fullName>
    </submittedName>
</protein>
<feature type="coiled-coil region" evidence="1">
    <location>
        <begin position="355"/>
        <end position="389"/>
    </location>
</feature>
<evidence type="ECO:0000256" key="1">
    <source>
        <dbReference type="SAM" id="Coils"/>
    </source>
</evidence>
<dbReference type="AlphaFoldDB" id="A0A8J4XGP7"/>
<dbReference type="PANTHER" id="PTHR18863:SF4">
    <property type="entry name" value="COILED-COIL DOMAIN-CONTAINING PROTEIN 170"/>
    <property type="match status" value="1"/>
</dbReference>
<feature type="coiled-coil region" evidence="1">
    <location>
        <begin position="249"/>
        <end position="304"/>
    </location>
</feature>
<feature type="coiled-coil region" evidence="1">
    <location>
        <begin position="94"/>
        <end position="128"/>
    </location>
</feature>
<dbReference type="PANTHER" id="PTHR18863">
    <property type="entry name" value="TSEC-2-RELATED"/>
    <property type="match status" value="1"/>
</dbReference>
<dbReference type="OrthoDB" id="5832575at2759"/>
<feature type="coiled-coil region" evidence="1">
    <location>
        <begin position="10"/>
        <end position="65"/>
    </location>
</feature>
<keyword evidence="3" id="KW-1185">Reference proteome</keyword>
<proteinExistence type="predicted"/>
<dbReference type="EMBL" id="QNUK01000003">
    <property type="protein sequence ID" value="KAF5909652.1"/>
    <property type="molecule type" value="Genomic_DNA"/>
</dbReference>
<evidence type="ECO:0000313" key="2">
    <source>
        <dbReference type="EMBL" id="KAF5909652.1"/>
    </source>
</evidence>
<name>A0A8J4XGP7_CLAMG</name>
<feature type="non-terminal residue" evidence="2">
    <location>
        <position position="610"/>
    </location>
</feature>
<reference evidence="2" key="1">
    <citation type="submission" date="2020-07" db="EMBL/GenBank/DDBJ databases">
        <title>Clarias magur genome sequencing, assembly and annotation.</title>
        <authorList>
            <person name="Kushwaha B."/>
            <person name="Kumar R."/>
            <person name="Das P."/>
            <person name="Joshi C.G."/>
            <person name="Kumar D."/>
            <person name="Nagpure N.S."/>
            <person name="Pandey M."/>
            <person name="Agarwal S."/>
            <person name="Srivastava S."/>
            <person name="Singh M."/>
            <person name="Sahoo L."/>
            <person name="Jayasankar P."/>
            <person name="Meher P.K."/>
            <person name="Koringa P.G."/>
            <person name="Iquebal M.A."/>
            <person name="Das S.P."/>
            <person name="Bit A."/>
            <person name="Patnaik S."/>
            <person name="Patel N."/>
            <person name="Shah T.M."/>
            <person name="Hinsu A."/>
            <person name="Jena J.K."/>
        </authorList>
    </citation>
    <scope>NUCLEOTIDE SEQUENCE</scope>
    <source>
        <strain evidence="2">CIFAMagur01</strain>
        <tissue evidence="2">Testis</tissue>
    </source>
</reference>
<dbReference type="InterPro" id="IPR039139">
    <property type="entry name" value="CCDC170-like"/>
</dbReference>